<proteinExistence type="predicted"/>
<evidence type="ECO:0000313" key="1">
    <source>
        <dbReference type="EMBL" id="KAF2174915.1"/>
    </source>
</evidence>
<feature type="non-terminal residue" evidence="1">
    <location>
        <position position="1"/>
    </location>
</feature>
<dbReference type="EMBL" id="ML994761">
    <property type="protein sequence ID" value="KAF2174915.1"/>
    <property type="molecule type" value="Genomic_DNA"/>
</dbReference>
<sequence>AELTVPKTNKVNLQDEVLQTPVTTKALTSLHGLIEQDTHVLDERSKQHLRKFANAAQISFTERTLLMNENRLLFKQNNKAKVRRSTKLMIVGKAKVMSYEDIEGERANRAAKEA</sequence>
<dbReference type="AlphaFoldDB" id="A0A6A6D7A0"/>
<organism evidence="1 2">
    <name type="scientific">Zopfia rhizophila CBS 207.26</name>
    <dbReference type="NCBI Taxonomy" id="1314779"/>
    <lineage>
        <taxon>Eukaryota</taxon>
        <taxon>Fungi</taxon>
        <taxon>Dikarya</taxon>
        <taxon>Ascomycota</taxon>
        <taxon>Pezizomycotina</taxon>
        <taxon>Dothideomycetes</taxon>
        <taxon>Dothideomycetes incertae sedis</taxon>
        <taxon>Zopfiaceae</taxon>
        <taxon>Zopfia</taxon>
    </lineage>
</organism>
<protein>
    <submittedName>
        <fullName evidence="1">Uncharacterized protein</fullName>
    </submittedName>
</protein>
<dbReference type="OrthoDB" id="4357141at2759"/>
<evidence type="ECO:0000313" key="2">
    <source>
        <dbReference type="Proteomes" id="UP000800200"/>
    </source>
</evidence>
<gene>
    <name evidence="1" type="ORF">K469DRAFT_469152</name>
</gene>
<dbReference type="Proteomes" id="UP000800200">
    <property type="component" value="Unassembled WGS sequence"/>
</dbReference>
<reference evidence="1" key="1">
    <citation type="journal article" date="2020" name="Stud. Mycol.">
        <title>101 Dothideomycetes genomes: a test case for predicting lifestyles and emergence of pathogens.</title>
        <authorList>
            <person name="Haridas S."/>
            <person name="Albert R."/>
            <person name="Binder M."/>
            <person name="Bloem J."/>
            <person name="Labutti K."/>
            <person name="Salamov A."/>
            <person name="Andreopoulos B."/>
            <person name="Baker S."/>
            <person name="Barry K."/>
            <person name="Bills G."/>
            <person name="Bluhm B."/>
            <person name="Cannon C."/>
            <person name="Castanera R."/>
            <person name="Culley D."/>
            <person name="Daum C."/>
            <person name="Ezra D."/>
            <person name="Gonzalez J."/>
            <person name="Henrissat B."/>
            <person name="Kuo A."/>
            <person name="Liang C."/>
            <person name="Lipzen A."/>
            <person name="Lutzoni F."/>
            <person name="Magnuson J."/>
            <person name="Mondo S."/>
            <person name="Nolan M."/>
            <person name="Ohm R."/>
            <person name="Pangilinan J."/>
            <person name="Park H.-J."/>
            <person name="Ramirez L."/>
            <person name="Alfaro M."/>
            <person name="Sun H."/>
            <person name="Tritt A."/>
            <person name="Yoshinaga Y."/>
            <person name="Zwiers L.-H."/>
            <person name="Turgeon B."/>
            <person name="Goodwin S."/>
            <person name="Spatafora J."/>
            <person name="Crous P."/>
            <person name="Grigoriev I."/>
        </authorList>
    </citation>
    <scope>NUCLEOTIDE SEQUENCE</scope>
    <source>
        <strain evidence="1">CBS 207.26</strain>
    </source>
</reference>
<accession>A0A6A6D7A0</accession>
<name>A0A6A6D7A0_9PEZI</name>
<keyword evidence="2" id="KW-1185">Reference proteome</keyword>
<feature type="non-terminal residue" evidence="1">
    <location>
        <position position="114"/>
    </location>
</feature>